<gene>
    <name evidence="2" type="ORF">Acor_80550</name>
</gene>
<dbReference type="InterPro" id="IPR001932">
    <property type="entry name" value="PPM-type_phosphatase-like_dom"/>
</dbReference>
<dbReference type="AlphaFoldDB" id="A0A5M3WB01"/>
<evidence type="ECO:0000313" key="2">
    <source>
        <dbReference type="EMBL" id="GES05986.1"/>
    </source>
</evidence>
<name>A0A5M3WB01_9ACTN</name>
<dbReference type="OrthoDB" id="9801841at2"/>
<evidence type="ECO:0000259" key="1">
    <source>
        <dbReference type="PROSITE" id="PS51746"/>
    </source>
</evidence>
<dbReference type="SUPFAM" id="SSF81606">
    <property type="entry name" value="PP2C-like"/>
    <property type="match status" value="1"/>
</dbReference>
<protein>
    <recommendedName>
        <fullName evidence="1">PPM-type phosphatase domain-containing protein</fullName>
    </recommendedName>
</protein>
<evidence type="ECO:0000313" key="3">
    <source>
        <dbReference type="Proteomes" id="UP000334990"/>
    </source>
</evidence>
<dbReference type="EMBL" id="BLAD01000122">
    <property type="protein sequence ID" value="GES05986.1"/>
    <property type="molecule type" value="Genomic_DNA"/>
</dbReference>
<keyword evidence="3" id="KW-1185">Reference proteome</keyword>
<feature type="domain" description="PPM-type phosphatase" evidence="1">
    <location>
        <begin position="1"/>
        <end position="168"/>
    </location>
</feature>
<organism evidence="2 3">
    <name type="scientific">Acrocarpospora corrugata</name>
    <dbReference type="NCBI Taxonomy" id="35763"/>
    <lineage>
        <taxon>Bacteria</taxon>
        <taxon>Bacillati</taxon>
        <taxon>Actinomycetota</taxon>
        <taxon>Actinomycetes</taxon>
        <taxon>Streptosporangiales</taxon>
        <taxon>Streptosporangiaceae</taxon>
        <taxon>Acrocarpospora</taxon>
    </lineage>
</organism>
<dbReference type="Gene3D" id="3.60.40.10">
    <property type="entry name" value="PPM-type phosphatase domain"/>
    <property type="match status" value="1"/>
</dbReference>
<reference evidence="2 3" key="1">
    <citation type="submission" date="2019-10" db="EMBL/GenBank/DDBJ databases">
        <title>Whole genome shotgun sequence of Acrocarpospora corrugata NBRC 13972.</title>
        <authorList>
            <person name="Ichikawa N."/>
            <person name="Kimura A."/>
            <person name="Kitahashi Y."/>
            <person name="Komaki H."/>
            <person name="Oguchi A."/>
        </authorList>
    </citation>
    <scope>NUCLEOTIDE SEQUENCE [LARGE SCALE GENOMIC DNA]</scope>
    <source>
        <strain evidence="2 3">NBRC 13972</strain>
    </source>
</reference>
<comment type="caution">
    <text evidence="2">The sequence shown here is derived from an EMBL/GenBank/DDBJ whole genome shotgun (WGS) entry which is preliminary data.</text>
</comment>
<sequence>MRGALAGLLTAALLVADPGADDGTPDAVAVVAVTGPDAETVVAWVGDCRAYAFDGQALRQYTTDHTVGQQLRQSGGIPLEVAESHDHWLRVSLSRATPATAYEVVLPAGELVLLTSDGVHDQVAHAVLEALVRDHHADPQALADALVAAAEADEGGTRDDATAVILAAR</sequence>
<dbReference type="Proteomes" id="UP000334990">
    <property type="component" value="Unassembled WGS sequence"/>
</dbReference>
<dbReference type="Pfam" id="PF07228">
    <property type="entry name" value="SpoIIE"/>
    <property type="match status" value="1"/>
</dbReference>
<dbReference type="RefSeq" id="WP_155341938.1">
    <property type="nucleotide sequence ID" value="NZ_BAAABN010000099.1"/>
</dbReference>
<dbReference type="PROSITE" id="PS51746">
    <property type="entry name" value="PPM_2"/>
    <property type="match status" value="1"/>
</dbReference>
<proteinExistence type="predicted"/>
<dbReference type="InterPro" id="IPR036457">
    <property type="entry name" value="PPM-type-like_dom_sf"/>
</dbReference>
<accession>A0A5M3WB01</accession>